<evidence type="ECO:0000256" key="1">
    <source>
        <dbReference type="SAM" id="Phobius"/>
    </source>
</evidence>
<feature type="signal peptide" evidence="2">
    <location>
        <begin position="1"/>
        <end position="22"/>
    </location>
</feature>
<keyword evidence="1" id="KW-1133">Transmembrane helix</keyword>
<organism evidence="3 4">
    <name type="scientific">Ambispora gerdemannii</name>
    <dbReference type="NCBI Taxonomy" id="144530"/>
    <lineage>
        <taxon>Eukaryota</taxon>
        <taxon>Fungi</taxon>
        <taxon>Fungi incertae sedis</taxon>
        <taxon>Mucoromycota</taxon>
        <taxon>Glomeromycotina</taxon>
        <taxon>Glomeromycetes</taxon>
        <taxon>Archaeosporales</taxon>
        <taxon>Ambisporaceae</taxon>
        <taxon>Ambispora</taxon>
    </lineage>
</organism>
<proteinExistence type="predicted"/>
<sequence length="363" mass="40059">MKILYSILTLAPFLLFSSSARGIGKSSQPKGQSGDYETCETSYNVPSCSPCQNTLYSYSLTETKIDKCIFKTDKMSFDTYQRLCIPEYKSNAYDDCNEKTATDIANDLLSSCAYELNNINKNGTLSQSVWVSLLNKYFSIAYFAVPAFKAICIPDRSNGSNGYDGFCGLNVVDQFRNHSLNLNVALFPPNGHIGDANSNIKIPNEILCSDCYLKITNAYLSWLSAYQLPNNISVNGYISGLYVNEFNESQMRDTLIQACGSNSLTVVDNSTYENTTTPKNTSSTGERAMPDLRWLTLIGPIITAVVVLTFCIACCKRAFNTKSSTPHHPETTGAMSNHVPVAILYVANDSKTLTKDFNVSKNM</sequence>
<evidence type="ECO:0000313" key="3">
    <source>
        <dbReference type="EMBL" id="CAG8597402.1"/>
    </source>
</evidence>
<evidence type="ECO:0000256" key="2">
    <source>
        <dbReference type="SAM" id="SignalP"/>
    </source>
</evidence>
<dbReference type="EMBL" id="CAJVPL010002049">
    <property type="protein sequence ID" value="CAG8597402.1"/>
    <property type="molecule type" value="Genomic_DNA"/>
</dbReference>
<dbReference type="Proteomes" id="UP000789831">
    <property type="component" value="Unassembled WGS sequence"/>
</dbReference>
<keyword evidence="4" id="KW-1185">Reference proteome</keyword>
<dbReference type="AlphaFoldDB" id="A0A9N9GET8"/>
<keyword evidence="2" id="KW-0732">Signal</keyword>
<reference evidence="3" key="1">
    <citation type="submission" date="2021-06" db="EMBL/GenBank/DDBJ databases">
        <authorList>
            <person name="Kallberg Y."/>
            <person name="Tangrot J."/>
            <person name="Rosling A."/>
        </authorList>
    </citation>
    <scope>NUCLEOTIDE SEQUENCE</scope>
    <source>
        <strain evidence="3">MT106</strain>
    </source>
</reference>
<keyword evidence="1" id="KW-0812">Transmembrane</keyword>
<gene>
    <name evidence="3" type="ORF">AGERDE_LOCUS8920</name>
</gene>
<comment type="caution">
    <text evidence="3">The sequence shown here is derived from an EMBL/GenBank/DDBJ whole genome shotgun (WGS) entry which is preliminary data.</text>
</comment>
<accession>A0A9N9GET8</accession>
<protein>
    <submittedName>
        <fullName evidence="3">9463_t:CDS:1</fullName>
    </submittedName>
</protein>
<feature type="transmembrane region" description="Helical" evidence="1">
    <location>
        <begin position="294"/>
        <end position="315"/>
    </location>
</feature>
<evidence type="ECO:0000313" key="4">
    <source>
        <dbReference type="Proteomes" id="UP000789831"/>
    </source>
</evidence>
<keyword evidence="1" id="KW-0472">Membrane</keyword>
<feature type="chain" id="PRO_5040478039" evidence="2">
    <location>
        <begin position="23"/>
        <end position="363"/>
    </location>
</feature>
<name>A0A9N9GET8_9GLOM</name>